<dbReference type="Proteomes" id="UP000727962">
    <property type="component" value="Unassembled WGS sequence"/>
</dbReference>
<protein>
    <submittedName>
        <fullName evidence="1">Uncharacterized protein</fullName>
    </submittedName>
</protein>
<accession>A0A931PW99</accession>
<comment type="caution">
    <text evidence="1">The sequence shown here is derived from an EMBL/GenBank/DDBJ whole genome shotgun (WGS) entry which is preliminary data.</text>
</comment>
<organism evidence="1 2">
    <name type="scientific">Fimbriimonas ginsengisoli</name>
    <dbReference type="NCBI Taxonomy" id="1005039"/>
    <lineage>
        <taxon>Bacteria</taxon>
        <taxon>Bacillati</taxon>
        <taxon>Armatimonadota</taxon>
        <taxon>Fimbriimonadia</taxon>
        <taxon>Fimbriimonadales</taxon>
        <taxon>Fimbriimonadaceae</taxon>
        <taxon>Fimbriimonas</taxon>
    </lineage>
</organism>
<dbReference type="EMBL" id="JACOSL010000051">
    <property type="protein sequence ID" value="MBI1757095.1"/>
    <property type="molecule type" value="Genomic_DNA"/>
</dbReference>
<evidence type="ECO:0000313" key="2">
    <source>
        <dbReference type="Proteomes" id="UP000727962"/>
    </source>
</evidence>
<evidence type="ECO:0000313" key="1">
    <source>
        <dbReference type="EMBL" id="MBI1757095.1"/>
    </source>
</evidence>
<gene>
    <name evidence="1" type="ORF">HYR64_08330</name>
</gene>
<sequence length="54" mass="5910">MLGMIVGLYVVGSIGFFAQAYRHAKAHGWMDADVEIQPPATEVVELFTSERKAA</sequence>
<proteinExistence type="predicted"/>
<reference evidence="1" key="1">
    <citation type="submission" date="2020-07" db="EMBL/GenBank/DDBJ databases">
        <title>Huge and variable diversity of episymbiotic CPR bacteria and DPANN archaea in groundwater ecosystems.</title>
        <authorList>
            <person name="He C.Y."/>
            <person name="Keren R."/>
            <person name="Whittaker M."/>
            <person name="Farag I.F."/>
            <person name="Doudna J."/>
            <person name="Cate J.H.D."/>
            <person name="Banfield J.F."/>
        </authorList>
    </citation>
    <scope>NUCLEOTIDE SEQUENCE</scope>
    <source>
        <strain evidence="1">NC_groundwater_17_Pr7_B-0.1um_64_12</strain>
    </source>
</reference>
<name>A0A931PW99_FIMGI</name>
<dbReference type="AlphaFoldDB" id="A0A931PW99"/>